<evidence type="ECO:0000313" key="2">
    <source>
        <dbReference type="WBParaSite" id="nRc.2.0.1.t33340-RA"/>
    </source>
</evidence>
<name>A0A915K3H5_ROMCU</name>
<protein>
    <submittedName>
        <fullName evidence="2">Uncharacterized protein</fullName>
    </submittedName>
</protein>
<dbReference type="AlphaFoldDB" id="A0A915K3H5"/>
<keyword evidence="1" id="KW-1185">Reference proteome</keyword>
<dbReference type="WBParaSite" id="nRc.2.0.1.t33340-RA">
    <property type="protein sequence ID" value="nRc.2.0.1.t33340-RA"/>
    <property type="gene ID" value="nRc.2.0.1.g33340"/>
</dbReference>
<organism evidence="1 2">
    <name type="scientific">Romanomermis culicivorax</name>
    <name type="common">Nematode worm</name>
    <dbReference type="NCBI Taxonomy" id="13658"/>
    <lineage>
        <taxon>Eukaryota</taxon>
        <taxon>Metazoa</taxon>
        <taxon>Ecdysozoa</taxon>
        <taxon>Nematoda</taxon>
        <taxon>Enoplea</taxon>
        <taxon>Dorylaimia</taxon>
        <taxon>Mermithida</taxon>
        <taxon>Mermithoidea</taxon>
        <taxon>Mermithidae</taxon>
        <taxon>Romanomermis</taxon>
    </lineage>
</organism>
<dbReference type="Proteomes" id="UP000887565">
    <property type="component" value="Unplaced"/>
</dbReference>
<accession>A0A915K3H5</accession>
<sequence>MNFGEENCEYQIELAIIKVIKGNQLITEELKTQNFLGAVGAPSQLLKHNISQVSRIRKNCIRILDLYDRNKL</sequence>
<reference evidence="2" key="1">
    <citation type="submission" date="2022-11" db="UniProtKB">
        <authorList>
            <consortium name="WormBaseParasite"/>
        </authorList>
    </citation>
    <scope>IDENTIFICATION</scope>
</reference>
<evidence type="ECO:0000313" key="1">
    <source>
        <dbReference type="Proteomes" id="UP000887565"/>
    </source>
</evidence>
<proteinExistence type="predicted"/>